<accession>A0AAD8PA73</accession>
<dbReference type="InterPro" id="IPR036388">
    <property type="entry name" value="WH-like_DNA-bd_sf"/>
</dbReference>
<dbReference type="Gene3D" id="1.10.10.10">
    <property type="entry name" value="Winged helix-like DNA-binding domain superfamily/Winged helix DNA-binding domain"/>
    <property type="match status" value="1"/>
</dbReference>
<feature type="region of interest" description="Disordered" evidence="3">
    <location>
        <begin position="398"/>
        <end position="420"/>
    </location>
</feature>
<evidence type="ECO:0000313" key="5">
    <source>
        <dbReference type="EMBL" id="KAK1439218.1"/>
    </source>
</evidence>
<dbReference type="InterPro" id="IPR006630">
    <property type="entry name" value="La_HTH"/>
</dbReference>
<feature type="region of interest" description="Disordered" evidence="3">
    <location>
        <begin position="88"/>
        <end position="233"/>
    </location>
</feature>
<dbReference type="InterPro" id="IPR045180">
    <property type="entry name" value="La_dom_prot"/>
</dbReference>
<feature type="region of interest" description="Disordered" evidence="3">
    <location>
        <begin position="1"/>
        <end position="41"/>
    </location>
</feature>
<reference evidence="5" key="1">
    <citation type="journal article" date="2023" name="bioRxiv">
        <title>Improved chromosome-level genome assembly for marigold (Tagetes erecta).</title>
        <authorList>
            <person name="Jiang F."/>
            <person name="Yuan L."/>
            <person name="Wang S."/>
            <person name="Wang H."/>
            <person name="Xu D."/>
            <person name="Wang A."/>
            <person name="Fan W."/>
        </authorList>
    </citation>
    <scope>NUCLEOTIDE SEQUENCE</scope>
    <source>
        <strain evidence="5">WSJ</strain>
        <tissue evidence="5">Leaf</tissue>
    </source>
</reference>
<dbReference type="CDD" id="cd07323">
    <property type="entry name" value="LAM"/>
    <property type="match status" value="1"/>
</dbReference>
<dbReference type="SMART" id="SM00715">
    <property type="entry name" value="LA"/>
    <property type="match status" value="1"/>
</dbReference>
<evidence type="ECO:0000256" key="2">
    <source>
        <dbReference type="PROSITE-ProRule" id="PRU00332"/>
    </source>
</evidence>
<evidence type="ECO:0000256" key="1">
    <source>
        <dbReference type="ARBA" id="ARBA00022884"/>
    </source>
</evidence>
<dbReference type="GO" id="GO:0003723">
    <property type="term" value="F:RNA binding"/>
    <property type="evidence" value="ECO:0007669"/>
    <property type="project" value="UniProtKB-UniRule"/>
</dbReference>
<protein>
    <recommendedName>
        <fullName evidence="4">HTH La-type RNA-binding domain-containing protein</fullName>
    </recommendedName>
</protein>
<evidence type="ECO:0000259" key="4">
    <source>
        <dbReference type="PROSITE" id="PS50961"/>
    </source>
</evidence>
<dbReference type="FunFam" id="1.10.10.10:FF:000131">
    <property type="entry name" value="la-related protein 1B isoform X2"/>
    <property type="match status" value="1"/>
</dbReference>
<dbReference type="SUPFAM" id="SSF46785">
    <property type="entry name" value="Winged helix' DNA-binding domain"/>
    <property type="match status" value="1"/>
</dbReference>
<feature type="compositionally biased region" description="Gly residues" evidence="3">
    <location>
        <begin position="411"/>
        <end position="420"/>
    </location>
</feature>
<sequence>MAALNLHPKDTSTSPPLVWSNVLTPPPPPDHTSTPVDQSQSAIASDAINKPAWNKPSNGVVLMDAHSWPALGDTITTKSVAKSFSSDSISDQSLQVGPNSPISSHKLASVTPNSIPNHVTHSGQRDMKRGGGSLSSNGGVSKPDTATVDSVTKDHMNKESPRGGYGFGSQSNGQQNSYRRGNGGLYSRGGGSYNNSYGGKSEQGQGRGNQEWNQHRNFNNRDTNIQSQRGGYRRGGYVRPSVHNSTPFIHPPMPLHGRSPFGNNVMYPDVASAMMYFQGPAPPMVPGPRYFPFPDPLHGTIVKQIEYYFSNENLVRDTYLRRNMDEQGWVHVSLIAGFKKVSSLTDNVQLILDVMRQSTVVEVQGDKMRRRNDWMKWLMPPAVQDSLASQFQGITLDSRSSSGELSNQLQQGGGERAAVA</sequence>
<dbReference type="EMBL" id="JAUHHV010000001">
    <property type="protein sequence ID" value="KAK1439218.1"/>
    <property type="molecule type" value="Genomic_DNA"/>
</dbReference>
<feature type="compositionally biased region" description="Basic and acidic residues" evidence="3">
    <location>
        <begin position="151"/>
        <end position="161"/>
    </location>
</feature>
<feature type="compositionally biased region" description="Polar residues" evidence="3">
    <location>
        <begin position="94"/>
        <end position="103"/>
    </location>
</feature>
<dbReference type="PROSITE" id="PS50961">
    <property type="entry name" value="HTH_LA"/>
    <property type="match status" value="1"/>
</dbReference>
<feature type="compositionally biased region" description="Gly residues" evidence="3">
    <location>
        <begin position="181"/>
        <end position="192"/>
    </location>
</feature>
<feature type="compositionally biased region" description="Polar residues" evidence="3">
    <location>
        <begin position="398"/>
        <end position="410"/>
    </location>
</feature>
<dbReference type="PANTHER" id="PTHR22792:SF168">
    <property type="entry name" value="LA-TYPE HTH DOMAIN, WINGED HELIX-LIKE DNA-BINDING DOMAIN SUPERFAMILY"/>
    <property type="match status" value="1"/>
</dbReference>
<dbReference type="Pfam" id="PF05383">
    <property type="entry name" value="La"/>
    <property type="match status" value="1"/>
</dbReference>
<dbReference type="InterPro" id="IPR036390">
    <property type="entry name" value="WH_DNA-bd_sf"/>
</dbReference>
<proteinExistence type="predicted"/>
<dbReference type="Proteomes" id="UP001229421">
    <property type="component" value="Unassembled WGS sequence"/>
</dbReference>
<name>A0AAD8PA73_TARER</name>
<evidence type="ECO:0000256" key="3">
    <source>
        <dbReference type="SAM" id="MobiDB-lite"/>
    </source>
</evidence>
<feature type="compositionally biased region" description="Polar residues" evidence="3">
    <location>
        <begin position="202"/>
        <end position="228"/>
    </location>
</feature>
<feature type="compositionally biased region" description="Polar residues" evidence="3">
    <location>
        <begin position="110"/>
        <end position="122"/>
    </location>
</feature>
<gene>
    <name evidence="5" type="ORF">QVD17_05034</name>
</gene>
<keyword evidence="6" id="KW-1185">Reference proteome</keyword>
<feature type="compositionally biased region" description="Polar residues" evidence="3">
    <location>
        <begin position="31"/>
        <end position="41"/>
    </location>
</feature>
<dbReference type="PANTHER" id="PTHR22792">
    <property type="entry name" value="LUPUS LA PROTEIN-RELATED"/>
    <property type="match status" value="1"/>
</dbReference>
<keyword evidence="1 2" id="KW-0694">RNA-binding</keyword>
<organism evidence="5 6">
    <name type="scientific">Tagetes erecta</name>
    <name type="common">African marigold</name>
    <dbReference type="NCBI Taxonomy" id="13708"/>
    <lineage>
        <taxon>Eukaryota</taxon>
        <taxon>Viridiplantae</taxon>
        <taxon>Streptophyta</taxon>
        <taxon>Embryophyta</taxon>
        <taxon>Tracheophyta</taxon>
        <taxon>Spermatophyta</taxon>
        <taxon>Magnoliopsida</taxon>
        <taxon>eudicotyledons</taxon>
        <taxon>Gunneridae</taxon>
        <taxon>Pentapetalae</taxon>
        <taxon>asterids</taxon>
        <taxon>campanulids</taxon>
        <taxon>Asterales</taxon>
        <taxon>Asteraceae</taxon>
        <taxon>Asteroideae</taxon>
        <taxon>Heliantheae alliance</taxon>
        <taxon>Tageteae</taxon>
        <taxon>Tagetes</taxon>
    </lineage>
</organism>
<dbReference type="AlphaFoldDB" id="A0AAD8PA73"/>
<comment type="caution">
    <text evidence="5">The sequence shown here is derived from an EMBL/GenBank/DDBJ whole genome shotgun (WGS) entry which is preliminary data.</text>
</comment>
<feature type="domain" description="HTH La-type RNA-binding" evidence="4">
    <location>
        <begin position="291"/>
        <end position="380"/>
    </location>
</feature>
<evidence type="ECO:0000313" key="6">
    <source>
        <dbReference type="Proteomes" id="UP001229421"/>
    </source>
</evidence>